<dbReference type="Proteomes" id="UP000245207">
    <property type="component" value="Unassembled WGS sequence"/>
</dbReference>
<dbReference type="STRING" id="35608.A0A2U1KJT7"/>
<dbReference type="GO" id="GO:0008233">
    <property type="term" value="F:peptidase activity"/>
    <property type="evidence" value="ECO:0007669"/>
    <property type="project" value="UniProtKB-KW"/>
</dbReference>
<evidence type="ECO:0000313" key="1">
    <source>
        <dbReference type="EMBL" id="PWA36988.1"/>
    </source>
</evidence>
<gene>
    <name evidence="1" type="ORF">CTI12_AA593580</name>
</gene>
<dbReference type="OrthoDB" id="1735038at2759"/>
<protein>
    <submittedName>
        <fullName evidence="1">Putative serine protease EDA2</fullName>
    </submittedName>
</protein>
<dbReference type="EMBL" id="PKPP01017407">
    <property type="protein sequence ID" value="PWA36988.1"/>
    <property type="molecule type" value="Genomic_DNA"/>
</dbReference>
<accession>A0A2U1KJT7</accession>
<keyword evidence="1" id="KW-0378">Hydrolase</keyword>
<organism evidence="1 2">
    <name type="scientific">Artemisia annua</name>
    <name type="common">Sweet wormwood</name>
    <dbReference type="NCBI Taxonomy" id="35608"/>
    <lineage>
        <taxon>Eukaryota</taxon>
        <taxon>Viridiplantae</taxon>
        <taxon>Streptophyta</taxon>
        <taxon>Embryophyta</taxon>
        <taxon>Tracheophyta</taxon>
        <taxon>Spermatophyta</taxon>
        <taxon>Magnoliopsida</taxon>
        <taxon>eudicotyledons</taxon>
        <taxon>Gunneridae</taxon>
        <taxon>Pentapetalae</taxon>
        <taxon>asterids</taxon>
        <taxon>campanulids</taxon>
        <taxon>Asterales</taxon>
        <taxon>Asteraceae</taxon>
        <taxon>Asteroideae</taxon>
        <taxon>Anthemideae</taxon>
        <taxon>Artemisiinae</taxon>
        <taxon>Artemisia</taxon>
    </lineage>
</organism>
<comment type="caution">
    <text evidence="1">The sequence shown here is derived from an EMBL/GenBank/DDBJ whole genome shotgun (WGS) entry which is preliminary data.</text>
</comment>
<dbReference type="AlphaFoldDB" id="A0A2U1KJT7"/>
<keyword evidence="2" id="KW-1185">Reference proteome</keyword>
<keyword evidence="1" id="KW-0645">Protease</keyword>
<reference evidence="1 2" key="1">
    <citation type="journal article" date="2018" name="Mol. Plant">
        <title>The genome of Artemisia annua provides insight into the evolution of Asteraceae family and artemisinin biosynthesis.</title>
        <authorList>
            <person name="Shen Q."/>
            <person name="Zhang L."/>
            <person name="Liao Z."/>
            <person name="Wang S."/>
            <person name="Yan T."/>
            <person name="Shi P."/>
            <person name="Liu M."/>
            <person name="Fu X."/>
            <person name="Pan Q."/>
            <person name="Wang Y."/>
            <person name="Lv Z."/>
            <person name="Lu X."/>
            <person name="Zhang F."/>
            <person name="Jiang W."/>
            <person name="Ma Y."/>
            <person name="Chen M."/>
            <person name="Hao X."/>
            <person name="Li L."/>
            <person name="Tang Y."/>
            <person name="Lv G."/>
            <person name="Zhou Y."/>
            <person name="Sun X."/>
            <person name="Brodelius P.E."/>
            <person name="Rose J.K.C."/>
            <person name="Tang K."/>
        </authorList>
    </citation>
    <scope>NUCLEOTIDE SEQUENCE [LARGE SCALE GENOMIC DNA]</scope>
    <source>
        <strain evidence="2">cv. Huhao1</strain>
        <tissue evidence="1">Leaf</tissue>
    </source>
</reference>
<name>A0A2U1KJT7_ARTAN</name>
<dbReference type="GO" id="GO:0006508">
    <property type="term" value="P:proteolysis"/>
    <property type="evidence" value="ECO:0007669"/>
    <property type="project" value="UniProtKB-KW"/>
</dbReference>
<sequence>MRLRGIGIGASEGPISLDDFRNLQRSNTFQEKDEKIEAEGANYLLEMMRCIREVNVENNIVGCNVPAYMITCGNCGHGADLRGFPQSPLFLEGNSKNCSSPDAGFCEGIFEEMSKQISGWIESDEQGIMTRPGPEDARTYDRNGFHLNMFLSKDRRV</sequence>
<proteinExistence type="predicted"/>
<evidence type="ECO:0000313" key="2">
    <source>
        <dbReference type="Proteomes" id="UP000245207"/>
    </source>
</evidence>